<accession>A0ABS7AVC7</accession>
<dbReference type="EMBL" id="JAHXZI010000001">
    <property type="protein sequence ID" value="MBW6432715.1"/>
    <property type="molecule type" value="Genomic_DNA"/>
</dbReference>
<proteinExistence type="predicted"/>
<name>A0ABS7AVC7_9ACTN</name>
<evidence type="ECO:0000313" key="2">
    <source>
        <dbReference type="EMBL" id="MBW6432715.1"/>
    </source>
</evidence>
<feature type="region of interest" description="Disordered" evidence="1">
    <location>
        <begin position="163"/>
        <end position="184"/>
    </location>
</feature>
<keyword evidence="3" id="KW-1185">Reference proteome</keyword>
<dbReference type="Proteomes" id="UP001519863">
    <property type="component" value="Unassembled WGS sequence"/>
</dbReference>
<gene>
    <name evidence="2" type="ORF">KZ829_03040</name>
</gene>
<dbReference type="RefSeq" id="WP_220142280.1">
    <property type="nucleotide sequence ID" value="NZ_JAHXZI010000001.1"/>
</dbReference>
<feature type="compositionally biased region" description="Basic and acidic residues" evidence="1">
    <location>
        <begin position="173"/>
        <end position="184"/>
    </location>
</feature>
<sequence length="184" mass="20024">MREHTDTFEALARRCEAGARELEHEADNAAEVLAGRCGGDQIDPQQWAAKQHAAAQAAREYAAELRAEAGDDPTVRMDPARRTQAERVAKAAEMGGYLVDGRPLAERTAQSGMYGTETERVAWEAGTHPAQVKAAEIEATGRFTYVAETIEGIDQVPLWQLGGTTAEQVSTPHPERTDSDTDEF</sequence>
<comment type="caution">
    <text evidence="2">The sequence shown here is derived from an EMBL/GenBank/DDBJ whole genome shotgun (WGS) entry which is preliminary data.</text>
</comment>
<evidence type="ECO:0000313" key="3">
    <source>
        <dbReference type="Proteomes" id="UP001519863"/>
    </source>
</evidence>
<protein>
    <submittedName>
        <fullName evidence="2">Uncharacterized protein</fullName>
    </submittedName>
</protein>
<evidence type="ECO:0000256" key="1">
    <source>
        <dbReference type="SAM" id="MobiDB-lite"/>
    </source>
</evidence>
<organism evidence="2 3">
    <name type="scientific">Actinoplanes hulinensis</name>
    <dbReference type="NCBI Taxonomy" id="1144547"/>
    <lineage>
        <taxon>Bacteria</taxon>
        <taxon>Bacillati</taxon>
        <taxon>Actinomycetota</taxon>
        <taxon>Actinomycetes</taxon>
        <taxon>Micromonosporales</taxon>
        <taxon>Micromonosporaceae</taxon>
        <taxon>Actinoplanes</taxon>
    </lineage>
</organism>
<reference evidence="2 3" key="1">
    <citation type="journal article" date="2013" name="Antonie Van Leeuwenhoek">
        <title>Actinoplanes hulinensis sp. nov., a novel actinomycete isolated from soybean root (Glycine max (L.) Merr).</title>
        <authorList>
            <person name="Shen Y."/>
            <person name="Liu C."/>
            <person name="Wang X."/>
            <person name="Zhao J."/>
            <person name="Jia F."/>
            <person name="Zhang Y."/>
            <person name="Wang L."/>
            <person name="Yang D."/>
            <person name="Xiang W."/>
        </authorList>
    </citation>
    <scope>NUCLEOTIDE SEQUENCE [LARGE SCALE GENOMIC DNA]</scope>
    <source>
        <strain evidence="2 3">NEAU-M9</strain>
    </source>
</reference>